<name>A0A174DGL1_9FIRM</name>
<dbReference type="PANTHER" id="PTHR35340:SF10">
    <property type="entry name" value="CYTOPLASMIC PROTEIN"/>
    <property type="match status" value="1"/>
</dbReference>
<evidence type="ECO:0000313" key="8">
    <source>
        <dbReference type="Proteomes" id="UP000095597"/>
    </source>
</evidence>
<dbReference type="Pfam" id="PF17425">
    <property type="entry name" value="Arylsulfotran_N"/>
    <property type="match status" value="1"/>
</dbReference>
<proteinExistence type="predicted"/>
<dbReference type="AlphaFoldDB" id="A0A174DGL1"/>
<keyword evidence="6" id="KW-0808">Transferase</keyword>
<accession>A0A174DGL1</accession>
<feature type="signal peptide" evidence="3">
    <location>
        <begin position="1"/>
        <end position="25"/>
    </location>
</feature>
<organism evidence="6 7">
    <name type="scientific">Dorea longicatena</name>
    <dbReference type="NCBI Taxonomy" id="88431"/>
    <lineage>
        <taxon>Bacteria</taxon>
        <taxon>Bacillati</taxon>
        <taxon>Bacillota</taxon>
        <taxon>Clostridia</taxon>
        <taxon>Lachnospirales</taxon>
        <taxon>Lachnospiraceae</taxon>
        <taxon>Dorea</taxon>
    </lineage>
</organism>
<dbReference type="GO" id="GO:0004062">
    <property type="term" value="F:aryl sulfotransferase activity"/>
    <property type="evidence" value="ECO:0007669"/>
    <property type="project" value="InterPro"/>
</dbReference>
<evidence type="ECO:0000259" key="4">
    <source>
        <dbReference type="Pfam" id="PF17425"/>
    </source>
</evidence>
<evidence type="ECO:0000256" key="3">
    <source>
        <dbReference type="SAM" id="SignalP"/>
    </source>
</evidence>
<feature type="chain" id="PRO_5014251101" evidence="3">
    <location>
        <begin position="26"/>
        <end position="557"/>
    </location>
</feature>
<sequence>MKKRIMTAGMLAMILAMGMTACANADTKEKSTTKKEQVSESDEKKEQKKSDNEAYVMNEKQKKIYEKIKKTYNAEEQQKIADELEKKKESQEYTLSNMLIEYNPFGTNTQSLYVYFETDSAVKVSYTIHVKEDDIADFSRNVYQDEEYQKEHEFQVIGLIPDTENTITFYITNEDGSTDTKEIVYEMGSLYGEEAVQLDTDVKQSADKLEDGLYVVLGNDSTSMDFMYYYDNNGVLRGEVPLLGYRSHRLIFDENSMYYSISEKKMAQVNRLGQVTKVYDLGNYKLHHDYVFDENGNMLILATDTTQDSVGDIVLKLDVNSGEVTEVLDLGDLFGEYKKTCVKNSSDELDWMHINTIQYIGNGSVLLSSRETSTIIKVDNIYDGPVVSYMIGEKDFWKDTSYVSLLLNKKGDFTIQGGQHTITYETDESLADGQYYLYMFDNNIGISETRPDYDWSSIGLKVSSAVDGKNSKYYKYLVDENEGTFELVDSFKVPYSGYVSSAQETGDNVLVDSGLKGTFTEYDADHKAIVTYKMDYEKFIYRVFKYKFDGFYFEKSE</sequence>
<dbReference type="Gene3D" id="2.60.40.3100">
    <property type="entry name" value="Arylsulphate sulphotransferase monomer, N-terminal domain"/>
    <property type="match status" value="1"/>
</dbReference>
<keyword evidence="3" id="KW-0732">Signal</keyword>
<dbReference type="Proteomes" id="UP000095597">
    <property type="component" value="Unassembled WGS sequence"/>
</dbReference>
<evidence type="ECO:0000313" key="7">
    <source>
        <dbReference type="Proteomes" id="UP000095380"/>
    </source>
</evidence>
<feature type="compositionally biased region" description="Basic and acidic residues" evidence="2">
    <location>
        <begin position="26"/>
        <end position="52"/>
    </location>
</feature>
<dbReference type="PROSITE" id="PS51257">
    <property type="entry name" value="PROKAR_LIPOPROTEIN"/>
    <property type="match status" value="1"/>
</dbReference>
<dbReference type="InterPro" id="IPR053143">
    <property type="entry name" value="Arylsulfate_ST"/>
</dbReference>
<dbReference type="InterPro" id="IPR035391">
    <property type="entry name" value="Arylsulfotran_N"/>
</dbReference>
<dbReference type="InterPro" id="IPR038477">
    <property type="entry name" value="ASST_N_sf"/>
</dbReference>
<dbReference type="EMBL" id="CYXO01000017">
    <property type="protein sequence ID" value="CUN20803.1"/>
    <property type="molecule type" value="Genomic_DNA"/>
</dbReference>
<dbReference type="Pfam" id="PF05935">
    <property type="entry name" value="Arylsulfotrans"/>
    <property type="match status" value="1"/>
</dbReference>
<keyword evidence="1" id="KW-0175">Coiled coil</keyword>
<evidence type="ECO:0000256" key="2">
    <source>
        <dbReference type="SAM" id="MobiDB-lite"/>
    </source>
</evidence>
<dbReference type="Proteomes" id="UP000095380">
    <property type="component" value="Unassembled WGS sequence"/>
</dbReference>
<evidence type="ECO:0000256" key="1">
    <source>
        <dbReference type="SAM" id="Coils"/>
    </source>
</evidence>
<reference evidence="7 8" key="1">
    <citation type="submission" date="2015-09" db="EMBL/GenBank/DDBJ databases">
        <authorList>
            <consortium name="Pathogen Informatics"/>
        </authorList>
    </citation>
    <scope>NUCLEOTIDE SEQUENCE [LARGE SCALE GENOMIC DNA]</scope>
    <source>
        <strain evidence="6 7">2789STDY5608851</strain>
        <strain evidence="5 8">2789STDY5834961</strain>
    </source>
</reference>
<feature type="region of interest" description="Disordered" evidence="2">
    <location>
        <begin position="25"/>
        <end position="56"/>
    </location>
</feature>
<dbReference type="PANTHER" id="PTHR35340">
    <property type="entry name" value="PQQ ENZYME REPEAT PROTEIN-RELATED"/>
    <property type="match status" value="1"/>
</dbReference>
<dbReference type="SUPFAM" id="SSF50969">
    <property type="entry name" value="YVTN repeat-like/Quinoprotein amine dehydrogenase"/>
    <property type="match status" value="1"/>
</dbReference>
<dbReference type="RefSeq" id="WP_242853918.1">
    <property type="nucleotide sequence ID" value="NZ_CYXO01000017.1"/>
</dbReference>
<feature type="coiled-coil region" evidence="1">
    <location>
        <begin position="58"/>
        <end position="101"/>
    </location>
</feature>
<dbReference type="InterPro" id="IPR011044">
    <property type="entry name" value="Quino_amine_DH_bsu"/>
</dbReference>
<evidence type="ECO:0000313" key="5">
    <source>
        <dbReference type="EMBL" id="CUN20803.1"/>
    </source>
</evidence>
<dbReference type="EMBL" id="CYYM01000009">
    <property type="protein sequence ID" value="CUO23338.1"/>
    <property type="molecule type" value="Genomic_DNA"/>
</dbReference>
<dbReference type="InterPro" id="IPR010262">
    <property type="entry name" value="Arylsulfotransferase_bact"/>
</dbReference>
<feature type="domain" description="Arylsulfotransferase N-terminal" evidence="4">
    <location>
        <begin position="100"/>
        <end position="187"/>
    </location>
</feature>
<evidence type="ECO:0000313" key="6">
    <source>
        <dbReference type="EMBL" id="CUO23338.1"/>
    </source>
</evidence>
<gene>
    <name evidence="6" type="ORF">ERS852408_01733</name>
    <name evidence="5" type="ORF">ERS852573_02482</name>
</gene>
<protein>
    <submittedName>
        <fullName evidence="6">Arylsulfotransferase (ASST)</fullName>
    </submittedName>
</protein>